<comment type="subunit">
    <text evidence="8">Interacts with PPP1R15A.</text>
</comment>
<reference evidence="12" key="2">
    <citation type="submission" date="2025-09" db="UniProtKB">
        <authorList>
            <consortium name="Ensembl"/>
        </authorList>
    </citation>
    <scope>IDENTIFICATION</scope>
</reference>
<feature type="region of interest" description="Disordered" evidence="11">
    <location>
        <begin position="89"/>
        <end position="149"/>
    </location>
</feature>
<name>A0A8B9NAX4_9AVES</name>
<proteinExistence type="inferred from homology"/>
<evidence type="ECO:0000313" key="13">
    <source>
        <dbReference type="Proteomes" id="UP000694541"/>
    </source>
</evidence>
<evidence type="ECO:0000256" key="5">
    <source>
        <dbReference type="ARBA" id="ARBA00023272"/>
    </source>
</evidence>
<evidence type="ECO:0000256" key="7">
    <source>
        <dbReference type="ARBA" id="ARBA00037661"/>
    </source>
</evidence>
<feature type="region of interest" description="Disordered" evidence="11">
    <location>
        <begin position="24"/>
        <end position="55"/>
    </location>
</feature>
<evidence type="ECO:0000256" key="6">
    <source>
        <dbReference type="ARBA" id="ARBA00023277"/>
    </source>
</evidence>
<keyword evidence="13" id="KW-1185">Reference proteome</keyword>
<dbReference type="GO" id="GO:0004864">
    <property type="term" value="F:protein phosphatase inhibitor activity"/>
    <property type="evidence" value="ECO:0007669"/>
    <property type="project" value="UniProtKB-KW"/>
</dbReference>
<evidence type="ECO:0000256" key="11">
    <source>
        <dbReference type="SAM" id="MobiDB-lite"/>
    </source>
</evidence>
<evidence type="ECO:0000256" key="2">
    <source>
        <dbReference type="ARBA" id="ARBA00022553"/>
    </source>
</evidence>
<dbReference type="PANTHER" id="PTHR15417">
    <property type="entry name" value="PROTEIN PHOSPHATASE INHIBITOR AND DOPAMINE- AND CAMP-REGULATED NEURONAL PHOSPHOPROTEIN"/>
    <property type="match status" value="1"/>
</dbReference>
<feature type="region of interest" description="Disordered" evidence="11">
    <location>
        <begin position="191"/>
        <end position="242"/>
    </location>
</feature>
<reference evidence="12" key="1">
    <citation type="submission" date="2025-08" db="UniProtKB">
        <authorList>
            <consortium name="Ensembl"/>
        </authorList>
    </citation>
    <scope>IDENTIFICATION</scope>
</reference>
<evidence type="ECO:0000256" key="3">
    <source>
        <dbReference type="ARBA" id="ARBA00022600"/>
    </source>
</evidence>
<evidence type="ECO:0000256" key="9">
    <source>
        <dbReference type="ARBA" id="ARBA00040692"/>
    </source>
</evidence>
<keyword evidence="4" id="KW-0007">Acetylation</keyword>
<feature type="region of interest" description="Disordered" evidence="11">
    <location>
        <begin position="259"/>
        <end position="319"/>
    </location>
</feature>
<dbReference type="GO" id="GO:0005977">
    <property type="term" value="P:glycogen metabolic process"/>
    <property type="evidence" value="ECO:0007669"/>
    <property type="project" value="UniProtKB-KW"/>
</dbReference>
<feature type="compositionally biased region" description="Basic residues" evidence="11">
    <location>
        <begin position="222"/>
        <end position="239"/>
    </location>
</feature>
<comment type="function">
    <text evidence="7">Inhibitor of protein-phosphatase 1. This protein may be important in hormonal control of glycogen metabolism. Hormones that elevate intracellular cAMP increase I-1 activity in many tissues. I-1 activation may impose cAMP control over proteins that are not directly phosphorylated by PKA. Following a rise in intracellular calcium, I-1 is inactivated by calcineurin (or PP2B). Does not inhibit type-2 phosphatases.</text>
</comment>
<keyword evidence="6" id="KW-0119">Carbohydrate metabolism</keyword>
<feature type="region of interest" description="Disordered" evidence="11">
    <location>
        <begin position="347"/>
        <end position="387"/>
    </location>
</feature>
<dbReference type="InterPro" id="IPR008466">
    <property type="entry name" value="PPP1R1A/B/C"/>
</dbReference>
<accession>A0A8B9NAX4</accession>
<dbReference type="Pfam" id="PF05395">
    <property type="entry name" value="DARPP-32"/>
    <property type="match status" value="1"/>
</dbReference>
<evidence type="ECO:0000256" key="10">
    <source>
        <dbReference type="ARBA" id="ARBA00042082"/>
    </source>
</evidence>
<evidence type="ECO:0000313" key="12">
    <source>
        <dbReference type="Ensembl" id="ENSANIP00000019775.1"/>
    </source>
</evidence>
<sequence>MCPATGAAGLGALAGILHPHGATTAPGTRTFWGGGGGGPGGGAPPPRGGGGLGGGGGGCSGWARWGAGYSRGSRLFSIRPSVPQIRRRRPTPANLVLSSDQSSPEIDEDRLPNPLLKSGLAMSPRQRKKVSRTTPTMKGILGRGGGQQGVTVPIPPLPVTSGWDATTFALALDLLSRAQVSSVAVPVGTRGPAVANATGGDRRPPNMPGYISPVSPGAWGRSPRRHPPYHHHHHHHHHPSTAPCLAELQMMVEHHLCKQAQGEEEEEAAAAGQERGPGHCHHSDAEHSHSPGGTCPLATHEGGPGPGEREYLSFPTPGASTHLELGGDFGGAGMVCGVQWRLGGGAELTPCPTAPAGTHGDERQSLAEEGTHIAPKEASGKGAASSQ</sequence>
<evidence type="ECO:0000256" key="4">
    <source>
        <dbReference type="ARBA" id="ARBA00022990"/>
    </source>
</evidence>
<feature type="compositionally biased region" description="Basic and acidic residues" evidence="11">
    <location>
        <begin position="359"/>
        <end position="379"/>
    </location>
</feature>
<protein>
    <recommendedName>
        <fullName evidence="9">Protein phosphatase 1 regulatory subunit 1A</fullName>
    </recommendedName>
    <alternativeName>
        <fullName evidence="10">Protein phosphatase inhibitor 1</fullName>
    </alternativeName>
</protein>
<dbReference type="GO" id="GO:0005737">
    <property type="term" value="C:cytoplasm"/>
    <property type="evidence" value="ECO:0007669"/>
    <property type="project" value="TreeGrafter"/>
</dbReference>
<dbReference type="PANTHER" id="PTHR15417:SF4">
    <property type="entry name" value="PROTEIN PHOSPHATASE 1 REGULATORY SUBUNIT 1A"/>
    <property type="match status" value="1"/>
</dbReference>
<feature type="compositionally biased region" description="Gly residues" evidence="11">
    <location>
        <begin position="32"/>
        <end position="41"/>
    </location>
</feature>
<keyword evidence="2" id="KW-0597">Phosphoprotein</keyword>
<organism evidence="12 13">
    <name type="scientific">Accipiter nisus</name>
    <name type="common">Eurasian sparrowhawk</name>
    <dbReference type="NCBI Taxonomy" id="211598"/>
    <lineage>
        <taxon>Eukaryota</taxon>
        <taxon>Metazoa</taxon>
        <taxon>Chordata</taxon>
        <taxon>Craniata</taxon>
        <taxon>Vertebrata</taxon>
        <taxon>Euteleostomi</taxon>
        <taxon>Archelosauria</taxon>
        <taxon>Archosauria</taxon>
        <taxon>Dinosauria</taxon>
        <taxon>Saurischia</taxon>
        <taxon>Theropoda</taxon>
        <taxon>Coelurosauria</taxon>
        <taxon>Aves</taxon>
        <taxon>Neognathae</taxon>
        <taxon>Neoaves</taxon>
        <taxon>Telluraves</taxon>
        <taxon>Accipitrimorphae</taxon>
        <taxon>Accipitriformes</taxon>
        <taxon>Accipitridae</taxon>
        <taxon>Accipitrinae</taxon>
        <taxon>Accipiter</taxon>
    </lineage>
</organism>
<evidence type="ECO:0000256" key="8">
    <source>
        <dbReference type="ARBA" id="ARBA00038671"/>
    </source>
</evidence>
<dbReference type="AlphaFoldDB" id="A0A8B9NAX4"/>
<evidence type="ECO:0000256" key="1">
    <source>
        <dbReference type="ARBA" id="ARBA00007775"/>
    </source>
</evidence>
<keyword evidence="5" id="KW-0650">Protein phosphatase inhibitor</keyword>
<dbReference type="GO" id="GO:0035556">
    <property type="term" value="P:intracellular signal transduction"/>
    <property type="evidence" value="ECO:0007669"/>
    <property type="project" value="TreeGrafter"/>
</dbReference>
<dbReference type="Proteomes" id="UP000694541">
    <property type="component" value="Unplaced"/>
</dbReference>
<comment type="similarity">
    <text evidence="1">Belongs to the protein phosphatase inhibitor 1 family.</text>
</comment>
<dbReference type="Ensembl" id="ENSANIT00000020441.1">
    <property type="protein sequence ID" value="ENSANIP00000019775.1"/>
    <property type="gene ID" value="ENSANIG00000013501.1"/>
</dbReference>
<keyword evidence="3" id="KW-0321">Glycogen metabolism</keyword>